<dbReference type="PROSITE" id="PS50949">
    <property type="entry name" value="HTH_GNTR"/>
    <property type="match status" value="1"/>
</dbReference>
<dbReference type="GO" id="GO:0003677">
    <property type="term" value="F:DNA binding"/>
    <property type="evidence" value="ECO:0007669"/>
    <property type="project" value="UniProtKB-KW"/>
</dbReference>
<dbReference type="InterPro" id="IPR036388">
    <property type="entry name" value="WH-like_DNA-bd_sf"/>
</dbReference>
<dbReference type="SMART" id="SM00895">
    <property type="entry name" value="FCD"/>
    <property type="match status" value="1"/>
</dbReference>
<evidence type="ECO:0000256" key="4">
    <source>
        <dbReference type="SAM" id="MobiDB-lite"/>
    </source>
</evidence>
<dbReference type="SMART" id="SM00345">
    <property type="entry name" value="HTH_GNTR"/>
    <property type="match status" value="1"/>
</dbReference>
<dbReference type="InterPro" id="IPR008920">
    <property type="entry name" value="TF_FadR/GntR_C"/>
</dbReference>
<dbReference type="InterPro" id="IPR036390">
    <property type="entry name" value="WH_DNA-bd_sf"/>
</dbReference>
<dbReference type="InterPro" id="IPR000524">
    <property type="entry name" value="Tscrpt_reg_HTH_GntR"/>
</dbReference>
<evidence type="ECO:0000256" key="1">
    <source>
        <dbReference type="ARBA" id="ARBA00023015"/>
    </source>
</evidence>
<dbReference type="RefSeq" id="WP_160115879.1">
    <property type="nucleotide sequence ID" value="NZ_FNUY01000011.1"/>
</dbReference>
<reference evidence="6 7" key="1">
    <citation type="submission" date="2016-10" db="EMBL/GenBank/DDBJ databases">
        <authorList>
            <person name="de Groot N.N."/>
        </authorList>
    </citation>
    <scope>NUCLEOTIDE SEQUENCE [LARGE SCALE GENOMIC DNA]</scope>
    <source>
        <strain evidence="6 7">DSM 26656</strain>
    </source>
</reference>
<name>A0A1H6CQB2_9HYPH</name>
<keyword evidence="7" id="KW-1185">Reference proteome</keyword>
<dbReference type="CDD" id="cd07377">
    <property type="entry name" value="WHTH_GntR"/>
    <property type="match status" value="1"/>
</dbReference>
<dbReference type="SUPFAM" id="SSF48008">
    <property type="entry name" value="GntR ligand-binding domain-like"/>
    <property type="match status" value="1"/>
</dbReference>
<evidence type="ECO:0000256" key="2">
    <source>
        <dbReference type="ARBA" id="ARBA00023125"/>
    </source>
</evidence>
<dbReference type="OrthoDB" id="7620579at2"/>
<keyword evidence="3" id="KW-0804">Transcription</keyword>
<sequence>MPRPSPGRPPPSQEPITVDRRHPAPEQVYRALRQAILRLELPPGAPLSEPEIALRAGVSRTPVREAMKRLQAERLVEVYPNVGAVVAALNPIAVSEAALMRTLLEGEVAMRSAVCPDPALVEKLDEAIRQHERALLAGDTDRAYASDEIFHRALFEAQGFMLMWDAVDQARSQLERLHHLMVAERKTLGRAIEDHRRIVQAIKNADPAAARQAMADHLNINAPYIELLRAAEGAEGSDQ</sequence>
<dbReference type="GO" id="GO:0003700">
    <property type="term" value="F:DNA-binding transcription factor activity"/>
    <property type="evidence" value="ECO:0007669"/>
    <property type="project" value="InterPro"/>
</dbReference>
<evidence type="ECO:0000259" key="5">
    <source>
        <dbReference type="PROSITE" id="PS50949"/>
    </source>
</evidence>
<dbReference type="AlphaFoldDB" id="A0A1H6CQB2"/>
<dbReference type="Gene3D" id="1.10.10.10">
    <property type="entry name" value="Winged helix-like DNA-binding domain superfamily/Winged helix DNA-binding domain"/>
    <property type="match status" value="1"/>
</dbReference>
<feature type="compositionally biased region" description="Pro residues" evidence="4">
    <location>
        <begin position="1"/>
        <end position="13"/>
    </location>
</feature>
<keyword evidence="2" id="KW-0238">DNA-binding</keyword>
<dbReference type="SUPFAM" id="SSF46785">
    <property type="entry name" value="Winged helix' DNA-binding domain"/>
    <property type="match status" value="1"/>
</dbReference>
<evidence type="ECO:0000313" key="6">
    <source>
        <dbReference type="EMBL" id="SEG74967.1"/>
    </source>
</evidence>
<dbReference type="InterPro" id="IPR011711">
    <property type="entry name" value="GntR_C"/>
</dbReference>
<dbReference type="PANTHER" id="PTHR43537">
    <property type="entry name" value="TRANSCRIPTIONAL REGULATOR, GNTR FAMILY"/>
    <property type="match status" value="1"/>
</dbReference>
<feature type="domain" description="HTH gntR-type" evidence="5">
    <location>
        <begin position="22"/>
        <end position="89"/>
    </location>
</feature>
<protein>
    <submittedName>
        <fullName evidence="6">Transcriptional regulator, GntR family</fullName>
    </submittedName>
</protein>
<dbReference type="Proteomes" id="UP000236743">
    <property type="component" value="Unassembled WGS sequence"/>
</dbReference>
<dbReference type="PANTHER" id="PTHR43537:SF45">
    <property type="entry name" value="GNTR FAMILY REGULATORY PROTEIN"/>
    <property type="match status" value="1"/>
</dbReference>
<dbReference type="Pfam" id="PF07729">
    <property type="entry name" value="FCD"/>
    <property type="match status" value="1"/>
</dbReference>
<dbReference type="EMBL" id="FNUY01000011">
    <property type="protein sequence ID" value="SEG74967.1"/>
    <property type="molecule type" value="Genomic_DNA"/>
</dbReference>
<dbReference type="Pfam" id="PF00392">
    <property type="entry name" value="GntR"/>
    <property type="match status" value="1"/>
</dbReference>
<keyword evidence="1" id="KW-0805">Transcription regulation</keyword>
<feature type="region of interest" description="Disordered" evidence="4">
    <location>
        <begin position="1"/>
        <end position="22"/>
    </location>
</feature>
<evidence type="ECO:0000256" key="3">
    <source>
        <dbReference type="ARBA" id="ARBA00023163"/>
    </source>
</evidence>
<proteinExistence type="predicted"/>
<dbReference type="Gene3D" id="1.20.120.530">
    <property type="entry name" value="GntR ligand-binding domain-like"/>
    <property type="match status" value="1"/>
</dbReference>
<accession>A0A1H6CQB2</accession>
<evidence type="ECO:0000313" key="7">
    <source>
        <dbReference type="Proteomes" id="UP000236743"/>
    </source>
</evidence>
<organism evidence="6 7">
    <name type="scientific">Bosea lathyri</name>
    <dbReference type="NCBI Taxonomy" id="1036778"/>
    <lineage>
        <taxon>Bacteria</taxon>
        <taxon>Pseudomonadati</taxon>
        <taxon>Pseudomonadota</taxon>
        <taxon>Alphaproteobacteria</taxon>
        <taxon>Hyphomicrobiales</taxon>
        <taxon>Boseaceae</taxon>
        <taxon>Bosea</taxon>
    </lineage>
</organism>
<gene>
    <name evidence="6" type="ORF">SAMN04488115_111164</name>
</gene>